<gene>
    <name evidence="2" type="ORF">PISMIDRAFT_18053</name>
</gene>
<name>A0A0C9Y8S6_9AGAM</name>
<feature type="region of interest" description="Disordered" evidence="1">
    <location>
        <begin position="47"/>
        <end position="72"/>
    </location>
</feature>
<dbReference type="HOGENOM" id="CLU_2723151_0_0_1"/>
<sequence length="72" mass="8277">MCRPADLPYWRSARMIQRRALFSELVIGELSLASRIQRVHAYDEAFTSEVPPASTTKSIPEHDYDTEDTHGR</sequence>
<reference evidence="2 3" key="1">
    <citation type="submission" date="2014-04" db="EMBL/GenBank/DDBJ databases">
        <authorList>
            <consortium name="DOE Joint Genome Institute"/>
            <person name="Kuo A."/>
            <person name="Kohler A."/>
            <person name="Costa M.D."/>
            <person name="Nagy L.G."/>
            <person name="Floudas D."/>
            <person name="Copeland A."/>
            <person name="Barry K.W."/>
            <person name="Cichocki N."/>
            <person name="Veneault-Fourrey C."/>
            <person name="LaButti K."/>
            <person name="Lindquist E.A."/>
            <person name="Lipzen A."/>
            <person name="Lundell T."/>
            <person name="Morin E."/>
            <person name="Murat C."/>
            <person name="Sun H."/>
            <person name="Tunlid A."/>
            <person name="Henrissat B."/>
            <person name="Grigoriev I.V."/>
            <person name="Hibbett D.S."/>
            <person name="Martin F."/>
            <person name="Nordberg H.P."/>
            <person name="Cantor M.N."/>
            <person name="Hua S.X."/>
        </authorList>
    </citation>
    <scope>NUCLEOTIDE SEQUENCE [LARGE SCALE GENOMIC DNA]</scope>
    <source>
        <strain evidence="2 3">441</strain>
    </source>
</reference>
<accession>A0A0C9Y8S6</accession>
<evidence type="ECO:0000313" key="2">
    <source>
        <dbReference type="EMBL" id="KIK13356.1"/>
    </source>
</evidence>
<keyword evidence="3" id="KW-1185">Reference proteome</keyword>
<dbReference type="Proteomes" id="UP000054018">
    <property type="component" value="Unassembled WGS sequence"/>
</dbReference>
<dbReference type="EMBL" id="KN834001">
    <property type="protein sequence ID" value="KIK13356.1"/>
    <property type="molecule type" value="Genomic_DNA"/>
</dbReference>
<dbReference type="AlphaFoldDB" id="A0A0C9Y8S6"/>
<evidence type="ECO:0000256" key="1">
    <source>
        <dbReference type="SAM" id="MobiDB-lite"/>
    </source>
</evidence>
<proteinExistence type="predicted"/>
<feature type="compositionally biased region" description="Basic and acidic residues" evidence="1">
    <location>
        <begin position="59"/>
        <end position="72"/>
    </location>
</feature>
<reference evidence="3" key="2">
    <citation type="submission" date="2015-01" db="EMBL/GenBank/DDBJ databases">
        <title>Evolutionary Origins and Diversification of the Mycorrhizal Mutualists.</title>
        <authorList>
            <consortium name="DOE Joint Genome Institute"/>
            <consortium name="Mycorrhizal Genomics Consortium"/>
            <person name="Kohler A."/>
            <person name="Kuo A."/>
            <person name="Nagy L.G."/>
            <person name="Floudas D."/>
            <person name="Copeland A."/>
            <person name="Barry K.W."/>
            <person name="Cichocki N."/>
            <person name="Veneault-Fourrey C."/>
            <person name="LaButti K."/>
            <person name="Lindquist E.A."/>
            <person name="Lipzen A."/>
            <person name="Lundell T."/>
            <person name="Morin E."/>
            <person name="Murat C."/>
            <person name="Riley R."/>
            <person name="Ohm R."/>
            <person name="Sun H."/>
            <person name="Tunlid A."/>
            <person name="Henrissat B."/>
            <person name="Grigoriev I.V."/>
            <person name="Hibbett D.S."/>
            <person name="Martin F."/>
        </authorList>
    </citation>
    <scope>NUCLEOTIDE SEQUENCE [LARGE SCALE GENOMIC DNA]</scope>
    <source>
        <strain evidence="3">441</strain>
    </source>
</reference>
<organism evidence="2 3">
    <name type="scientific">Pisolithus microcarpus 441</name>
    <dbReference type="NCBI Taxonomy" id="765257"/>
    <lineage>
        <taxon>Eukaryota</taxon>
        <taxon>Fungi</taxon>
        <taxon>Dikarya</taxon>
        <taxon>Basidiomycota</taxon>
        <taxon>Agaricomycotina</taxon>
        <taxon>Agaricomycetes</taxon>
        <taxon>Agaricomycetidae</taxon>
        <taxon>Boletales</taxon>
        <taxon>Sclerodermatineae</taxon>
        <taxon>Pisolithaceae</taxon>
        <taxon>Pisolithus</taxon>
    </lineage>
</organism>
<protein>
    <submittedName>
        <fullName evidence="2">Unplaced genomic scaffold scaffold_317, whole genome shotgun sequence</fullName>
    </submittedName>
</protein>
<evidence type="ECO:0000313" key="3">
    <source>
        <dbReference type="Proteomes" id="UP000054018"/>
    </source>
</evidence>